<gene>
    <name evidence="1" type="ORF">EZ242_11230</name>
</gene>
<comment type="caution">
    <text evidence="1">The sequence shown here is derived from an EMBL/GenBank/DDBJ whole genome shotgun (WGS) entry which is preliminary data.</text>
</comment>
<keyword evidence="2" id="KW-1185">Reference proteome</keyword>
<reference evidence="1 2" key="1">
    <citation type="submission" date="2019-03" db="EMBL/GenBank/DDBJ databases">
        <title>Ramlibacter rhizophilus CCTCC AB2015357, whole genome shotgun sequence.</title>
        <authorList>
            <person name="Zhang X."/>
            <person name="Feng G."/>
            <person name="Zhu H."/>
        </authorList>
    </citation>
    <scope>NUCLEOTIDE SEQUENCE [LARGE SCALE GENOMIC DNA]</scope>
    <source>
        <strain evidence="1 2">CCTCC AB2015357</strain>
    </source>
</reference>
<protein>
    <submittedName>
        <fullName evidence="1">DUF3025 domain-containing protein</fullName>
    </submittedName>
</protein>
<name>A0A4Z0BP31_9BURK</name>
<evidence type="ECO:0000313" key="1">
    <source>
        <dbReference type="EMBL" id="TFZ00028.1"/>
    </source>
</evidence>
<dbReference type="EMBL" id="SMLL01000004">
    <property type="protein sequence ID" value="TFZ00028.1"/>
    <property type="molecule type" value="Genomic_DNA"/>
</dbReference>
<dbReference type="InterPro" id="IPR021390">
    <property type="entry name" value="DUF3025"/>
</dbReference>
<evidence type="ECO:0000313" key="2">
    <source>
        <dbReference type="Proteomes" id="UP000297564"/>
    </source>
</evidence>
<dbReference type="AlphaFoldDB" id="A0A4Z0BP31"/>
<dbReference type="OrthoDB" id="5292474at2"/>
<proteinExistence type="predicted"/>
<dbReference type="Pfam" id="PF11227">
    <property type="entry name" value="DUF3025"/>
    <property type="match status" value="1"/>
</dbReference>
<sequence length="248" mass="27568">MSLDWSAPGLAPWREPGERLARRIAAGAPVHAALNEEAGRARVSGVPRFVPQQALGAGMPYERFIRESGCCPSRDNLHDFLNGLVWLAFPRAKARLNELQADQIARHGIGAERGPVRDAVTLFDENGLLLQAPPPLWEALLAREWRRLFVELRPLWTAAQVLIFGHALLEKLAAPRKDMTAHVWRAPAPLHDAAQADRWLAGEFTPDALAAKPFTPLPVLGIPGWCAANQNFSFYDDSLVFRPMRRRA</sequence>
<organism evidence="1 2">
    <name type="scientific">Ramlibacter rhizophilus</name>
    <dbReference type="NCBI Taxonomy" id="1781167"/>
    <lineage>
        <taxon>Bacteria</taxon>
        <taxon>Pseudomonadati</taxon>
        <taxon>Pseudomonadota</taxon>
        <taxon>Betaproteobacteria</taxon>
        <taxon>Burkholderiales</taxon>
        <taxon>Comamonadaceae</taxon>
        <taxon>Ramlibacter</taxon>
    </lineage>
</organism>
<accession>A0A4Z0BP31</accession>
<dbReference type="Proteomes" id="UP000297564">
    <property type="component" value="Unassembled WGS sequence"/>
</dbReference>